<evidence type="ECO:0000256" key="3">
    <source>
        <dbReference type="ARBA" id="ARBA00022679"/>
    </source>
</evidence>
<accession>A0A2N3IEA0</accession>
<dbReference type="PANTHER" id="PTHR43191:SF2">
    <property type="entry name" value="RRNA METHYLTRANSFERASE 3, MITOCHONDRIAL"/>
    <property type="match status" value="1"/>
</dbReference>
<dbReference type="OrthoDB" id="9794400at2"/>
<organism evidence="6 7">
    <name type="scientific">Raineya orbicola</name>
    <dbReference type="NCBI Taxonomy" id="2016530"/>
    <lineage>
        <taxon>Bacteria</taxon>
        <taxon>Pseudomonadati</taxon>
        <taxon>Bacteroidota</taxon>
        <taxon>Cytophagia</taxon>
        <taxon>Cytophagales</taxon>
        <taxon>Raineyaceae</taxon>
        <taxon>Raineya</taxon>
    </lineage>
</organism>
<dbReference type="GO" id="GO:0006396">
    <property type="term" value="P:RNA processing"/>
    <property type="evidence" value="ECO:0007669"/>
    <property type="project" value="InterPro"/>
</dbReference>
<dbReference type="GO" id="GO:0032259">
    <property type="term" value="P:methylation"/>
    <property type="evidence" value="ECO:0007669"/>
    <property type="project" value="UniProtKB-KW"/>
</dbReference>
<dbReference type="Proteomes" id="UP000233387">
    <property type="component" value="Unassembled WGS sequence"/>
</dbReference>
<dbReference type="InterPro" id="IPR029028">
    <property type="entry name" value="Alpha/beta_knot_MTases"/>
</dbReference>
<dbReference type="InterPro" id="IPR029026">
    <property type="entry name" value="tRNA_m1G_MTases_N"/>
</dbReference>
<dbReference type="CDD" id="cd18104">
    <property type="entry name" value="SpoU-like_RNA-MTase"/>
    <property type="match status" value="1"/>
</dbReference>
<dbReference type="Pfam" id="PF00588">
    <property type="entry name" value="SpoU_methylase"/>
    <property type="match status" value="1"/>
</dbReference>
<dbReference type="PANTHER" id="PTHR43191">
    <property type="entry name" value="RRNA METHYLTRANSFERASE 3"/>
    <property type="match status" value="1"/>
</dbReference>
<dbReference type="Gene3D" id="3.30.1330.30">
    <property type="match status" value="1"/>
</dbReference>
<comment type="similarity">
    <text evidence="1">Belongs to the class IV-like SAM-binding methyltransferase superfamily. RNA methyltransferase TrmH family.</text>
</comment>
<keyword evidence="7" id="KW-1185">Reference proteome</keyword>
<name>A0A2N3IEA0_9BACT</name>
<dbReference type="RefSeq" id="WP_101358882.1">
    <property type="nucleotide sequence ID" value="NZ_NKXO01000023.1"/>
</dbReference>
<dbReference type="InterPro" id="IPR001537">
    <property type="entry name" value="SpoU_MeTrfase"/>
</dbReference>
<dbReference type="InterPro" id="IPR053888">
    <property type="entry name" value="MRM3-like_sub_bind"/>
</dbReference>
<keyword evidence="2 6" id="KW-0489">Methyltransferase</keyword>
<evidence type="ECO:0000259" key="4">
    <source>
        <dbReference type="Pfam" id="PF00588"/>
    </source>
</evidence>
<dbReference type="Pfam" id="PF22435">
    <property type="entry name" value="MRM3-like_sub_bind"/>
    <property type="match status" value="1"/>
</dbReference>
<dbReference type="GO" id="GO:0008173">
    <property type="term" value="F:RNA methyltransferase activity"/>
    <property type="evidence" value="ECO:0007669"/>
    <property type="project" value="InterPro"/>
</dbReference>
<dbReference type="InterPro" id="IPR051259">
    <property type="entry name" value="rRNA_Methyltransferase"/>
</dbReference>
<gene>
    <name evidence="6" type="ORF">Rain11_1619</name>
</gene>
<proteinExistence type="inferred from homology"/>
<sequence>MSEIITSLQNPKIKQILRLQEKASERKKQKLTLVEGKIEIGMAISASVAIESVFYLQSKEKEVKSFFTEQLPKYTQTNFWAVSENVFTKIAYRENSFGAICVVQTPENTLQSLILSENALVLVLENVEKPGNLGAILRTADAAGIEAVFLCNPQTDLFNPNVIRASLGCIFTQKVIACTNQEAFDFLQKRNFQLLATALTASVPYTKMDYRKATAIIMGTEATGLTNFWLEKSHQNIIIPMRGKIDSMNVSVSAAIVVFEAVRQRESGLG</sequence>
<dbReference type="EMBL" id="NKXO01000023">
    <property type="protein sequence ID" value="PKQ68641.1"/>
    <property type="molecule type" value="Genomic_DNA"/>
</dbReference>
<dbReference type="GO" id="GO:0003723">
    <property type="term" value="F:RNA binding"/>
    <property type="evidence" value="ECO:0007669"/>
    <property type="project" value="InterPro"/>
</dbReference>
<evidence type="ECO:0000256" key="2">
    <source>
        <dbReference type="ARBA" id="ARBA00022603"/>
    </source>
</evidence>
<dbReference type="SUPFAM" id="SSF55315">
    <property type="entry name" value="L30e-like"/>
    <property type="match status" value="1"/>
</dbReference>
<keyword evidence="3" id="KW-0808">Transferase</keyword>
<feature type="domain" description="tRNA/rRNA methyltransferase SpoU type" evidence="4">
    <location>
        <begin position="120"/>
        <end position="258"/>
    </location>
</feature>
<dbReference type="AlphaFoldDB" id="A0A2N3IEA0"/>
<dbReference type="InterPro" id="IPR029064">
    <property type="entry name" value="Ribosomal_eL30-like_sf"/>
</dbReference>
<evidence type="ECO:0000313" key="6">
    <source>
        <dbReference type="EMBL" id="PKQ68641.1"/>
    </source>
</evidence>
<dbReference type="SUPFAM" id="SSF75217">
    <property type="entry name" value="alpha/beta knot"/>
    <property type="match status" value="1"/>
</dbReference>
<evidence type="ECO:0000313" key="7">
    <source>
        <dbReference type="Proteomes" id="UP000233387"/>
    </source>
</evidence>
<protein>
    <submittedName>
        <fullName evidence="6">rRNA methylase</fullName>
    </submittedName>
</protein>
<comment type="caution">
    <text evidence="6">The sequence shown here is derived from an EMBL/GenBank/DDBJ whole genome shotgun (WGS) entry which is preliminary data.</text>
</comment>
<reference evidence="6 7" key="1">
    <citation type="submission" date="2017-06" db="EMBL/GenBank/DDBJ databases">
        <title>Raineya orbicola gen. nov., sp. nov. a slightly thermophilic bacterium of the phylum Bacteroidetes and the description of Raineyaceae fam. nov.</title>
        <authorList>
            <person name="Albuquerque L."/>
            <person name="Polonia A.R.M."/>
            <person name="Barroso C."/>
            <person name="Froufe H.J.C."/>
            <person name="Lage O."/>
            <person name="Lobo-Da-Cunha A."/>
            <person name="Egas C."/>
            <person name="Da Costa M.S."/>
        </authorList>
    </citation>
    <scope>NUCLEOTIDE SEQUENCE [LARGE SCALE GENOMIC DNA]</scope>
    <source>
        <strain evidence="6 7">SPSPC-11</strain>
    </source>
</reference>
<evidence type="ECO:0000259" key="5">
    <source>
        <dbReference type="Pfam" id="PF22435"/>
    </source>
</evidence>
<evidence type="ECO:0000256" key="1">
    <source>
        <dbReference type="ARBA" id="ARBA00007228"/>
    </source>
</evidence>
<feature type="domain" description="MRM3-like substrate binding" evidence="5">
    <location>
        <begin position="10"/>
        <end position="98"/>
    </location>
</feature>
<dbReference type="Gene3D" id="3.40.1280.10">
    <property type="match status" value="1"/>
</dbReference>